<name>A0A521CCY2_9BACT</name>
<protein>
    <recommendedName>
        <fullName evidence="3">methylmalonyl-CoA mutase</fullName>
        <ecNumber evidence="3">5.4.99.2</ecNumber>
    </recommendedName>
</protein>
<dbReference type="SUPFAM" id="SSF51703">
    <property type="entry name" value="Cobalamin (vitamin B12)-dependent enzymes"/>
    <property type="match status" value="1"/>
</dbReference>
<dbReference type="Gene3D" id="3.20.20.240">
    <property type="entry name" value="Methylmalonyl-CoA mutase"/>
    <property type="match status" value="1"/>
</dbReference>
<dbReference type="Pfam" id="PF01642">
    <property type="entry name" value="MM_CoA_mutase"/>
    <property type="match status" value="1"/>
</dbReference>
<gene>
    <name evidence="8" type="ORF">SAMN06265219_10545</name>
</gene>
<dbReference type="PROSITE" id="PS00544">
    <property type="entry name" value="METMALONYL_COA_MUTASE"/>
    <property type="match status" value="1"/>
</dbReference>
<accession>A0A521CCY2</accession>
<dbReference type="InterPro" id="IPR058549">
    <property type="entry name" value="MeMalonylCoA_mutase_a/b_site"/>
</dbReference>
<keyword evidence="5" id="KW-0413">Isomerase</keyword>
<sequence>MDFNSTLHFNEFPPISTEEWEEVIQKDLKGKNYKEVLPWKSPEGVDILPFYRREDVKNLSHQPNPVLKKGEWRILQYIETSDLKEANRLALEALENGASGLFFDQPKVASRQELEKLLDGIQLDIITLKFGPALSTPKVAEWLAEITESQNINVAELEVFYSFDPLSYSLLSGKLPAKESLSKLPGAISPAVQAVVFGNAGANIPQQLAFALAAANEYLGLNPDFARSLHFNFIAGTSYFPEIAKFRAFRLLWDRVLKEYKAEDAPVRLFAETALWNKSQTDAHNNMLRVTTEAMSAALGGCEAITVHRYDEHFAESSGFAQRIARNTQLLLQEEAYLNKVADPGSGSYYIETLTDKLAEEAWNLFQTIESKGGFYTAIKNGFIQEKIRKARDQKIDAYREKKEVMVGVNKYQPEKIVEDPASKIQPKSPPVFDEFDLIEIESIEPLNMEVELQKGDA</sequence>
<organism evidence="8 9">
    <name type="scientific">Gracilimonas mengyeensis</name>
    <dbReference type="NCBI Taxonomy" id="1302730"/>
    <lineage>
        <taxon>Bacteria</taxon>
        <taxon>Pseudomonadati</taxon>
        <taxon>Balneolota</taxon>
        <taxon>Balneolia</taxon>
        <taxon>Balneolales</taxon>
        <taxon>Balneolaceae</taxon>
        <taxon>Gracilimonas</taxon>
    </lineage>
</organism>
<evidence type="ECO:0000313" key="8">
    <source>
        <dbReference type="EMBL" id="SMO57235.1"/>
    </source>
</evidence>
<evidence type="ECO:0000256" key="2">
    <source>
        <dbReference type="ARBA" id="ARBA00008465"/>
    </source>
</evidence>
<dbReference type="EMBL" id="FXTP01000005">
    <property type="protein sequence ID" value="SMO57235.1"/>
    <property type="molecule type" value="Genomic_DNA"/>
</dbReference>
<keyword evidence="4" id="KW-0846">Cobalamin</keyword>
<dbReference type="OrthoDB" id="9762378at2"/>
<proteinExistence type="inferred from homology"/>
<dbReference type="Proteomes" id="UP000317557">
    <property type="component" value="Unassembled WGS sequence"/>
</dbReference>
<dbReference type="PANTHER" id="PTHR48101:SF1">
    <property type="entry name" value="METHYLMALONYL-COA MUTASE, LARGE SUBUNIT"/>
    <property type="match status" value="1"/>
</dbReference>
<keyword evidence="6" id="KW-0170">Cobalt</keyword>
<feature type="domain" description="Methylmalonyl-CoA mutase alpha/beta chain catalytic" evidence="7">
    <location>
        <begin position="108"/>
        <end position="416"/>
    </location>
</feature>
<dbReference type="GO" id="GO:0016866">
    <property type="term" value="F:intramolecular transferase activity"/>
    <property type="evidence" value="ECO:0007669"/>
    <property type="project" value="InterPro"/>
</dbReference>
<evidence type="ECO:0000256" key="1">
    <source>
        <dbReference type="ARBA" id="ARBA00001922"/>
    </source>
</evidence>
<dbReference type="AlphaFoldDB" id="A0A521CCY2"/>
<dbReference type="InterPro" id="IPR006099">
    <property type="entry name" value="MeMalonylCoA_mutase_a/b_cat"/>
</dbReference>
<dbReference type="EC" id="5.4.99.2" evidence="3"/>
<dbReference type="PANTHER" id="PTHR48101">
    <property type="entry name" value="METHYLMALONYL-COA MUTASE, MITOCHONDRIAL-RELATED"/>
    <property type="match status" value="1"/>
</dbReference>
<comment type="cofactor">
    <cofactor evidence="1">
        <name>adenosylcob(III)alamin</name>
        <dbReference type="ChEBI" id="CHEBI:18408"/>
    </cofactor>
</comment>
<evidence type="ECO:0000256" key="3">
    <source>
        <dbReference type="ARBA" id="ARBA00012398"/>
    </source>
</evidence>
<dbReference type="CDD" id="cd03677">
    <property type="entry name" value="MM_CoA_mutase_beta"/>
    <property type="match status" value="1"/>
</dbReference>
<evidence type="ECO:0000259" key="7">
    <source>
        <dbReference type="Pfam" id="PF01642"/>
    </source>
</evidence>
<dbReference type="RefSeq" id="WP_142453877.1">
    <property type="nucleotide sequence ID" value="NZ_FXTP01000005.1"/>
</dbReference>
<evidence type="ECO:0000256" key="4">
    <source>
        <dbReference type="ARBA" id="ARBA00022628"/>
    </source>
</evidence>
<comment type="similarity">
    <text evidence="2">Belongs to the methylmalonyl-CoA mutase family.</text>
</comment>
<evidence type="ECO:0000313" key="9">
    <source>
        <dbReference type="Proteomes" id="UP000317557"/>
    </source>
</evidence>
<evidence type="ECO:0000256" key="5">
    <source>
        <dbReference type="ARBA" id="ARBA00023235"/>
    </source>
</evidence>
<evidence type="ECO:0000256" key="6">
    <source>
        <dbReference type="ARBA" id="ARBA00023285"/>
    </source>
</evidence>
<keyword evidence="9" id="KW-1185">Reference proteome</keyword>
<reference evidence="8 9" key="1">
    <citation type="submission" date="2017-05" db="EMBL/GenBank/DDBJ databases">
        <authorList>
            <person name="Varghese N."/>
            <person name="Submissions S."/>
        </authorList>
    </citation>
    <scope>NUCLEOTIDE SEQUENCE [LARGE SCALE GENOMIC DNA]</scope>
    <source>
        <strain evidence="8 9">DSM 21985</strain>
    </source>
</reference>
<dbReference type="InterPro" id="IPR016176">
    <property type="entry name" value="Cbl-dep_enz_cat"/>
</dbReference>
<dbReference type="GO" id="GO:0031419">
    <property type="term" value="F:cobalamin binding"/>
    <property type="evidence" value="ECO:0007669"/>
    <property type="project" value="InterPro"/>
</dbReference>